<organism evidence="2 3">
    <name type="scientific">Candidatus Kuenenbacteria bacterium CG10_big_fil_rev_8_21_14_0_10_36_11</name>
    <dbReference type="NCBI Taxonomy" id="1974618"/>
    <lineage>
        <taxon>Bacteria</taxon>
        <taxon>Candidatus Kueneniibacteriota</taxon>
    </lineage>
</organism>
<dbReference type="EMBL" id="PFBP01000051">
    <property type="protein sequence ID" value="PIT89570.1"/>
    <property type="molecule type" value="Genomic_DNA"/>
</dbReference>
<dbReference type="Gene3D" id="3.40.50.150">
    <property type="entry name" value="Vaccinia Virus protein VP39"/>
    <property type="match status" value="1"/>
</dbReference>
<feature type="domain" description="Methyltransferase type 11" evidence="1">
    <location>
        <begin position="44"/>
        <end position="134"/>
    </location>
</feature>
<dbReference type="InterPro" id="IPR029063">
    <property type="entry name" value="SAM-dependent_MTases_sf"/>
</dbReference>
<accession>A0A2M6W9S6</accession>
<dbReference type="Pfam" id="PF08241">
    <property type="entry name" value="Methyltransf_11"/>
    <property type="match status" value="1"/>
</dbReference>
<dbReference type="AlphaFoldDB" id="A0A2M6W9S6"/>
<sequence>MPEQIVNFYNQLYKSKQSQAMRPITEYSRFLSYLKLLEADKKILDIACGTGFLLKVANEKGLKTFGIDISDEAVKIAKENSPSSEIITASAENLPFENIFFDYVSCLGSIEHFLDINQGLREMLRVGKSGAKFLLVVPNKNYFVWWFTKNKGTHQRDFQEELKSLKEWRDIFNNLGFKILDIYQDDWPSRCLPWFYSFNPIKILKRLFFKLAWLILPLNYTYQFIFICQKNIVKI</sequence>
<dbReference type="GO" id="GO:0008757">
    <property type="term" value="F:S-adenosylmethionine-dependent methyltransferase activity"/>
    <property type="evidence" value="ECO:0007669"/>
    <property type="project" value="InterPro"/>
</dbReference>
<name>A0A2M6W9S6_9BACT</name>
<dbReference type="PANTHER" id="PTHR43591">
    <property type="entry name" value="METHYLTRANSFERASE"/>
    <property type="match status" value="1"/>
</dbReference>
<evidence type="ECO:0000259" key="1">
    <source>
        <dbReference type="Pfam" id="PF08241"/>
    </source>
</evidence>
<evidence type="ECO:0000313" key="3">
    <source>
        <dbReference type="Proteomes" id="UP000231464"/>
    </source>
</evidence>
<proteinExistence type="predicted"/>
<comment type="caution">
    <text evidence="2">The sequence shown here is derived from an EMBL/GenBank/DDBJ whole genome shotgun (WGS) entry which is preliminary data.</text>
</comment>
<dbReference type="SUPFAM" id="SSF53335">
    <property type="entry name" value="S-adenosyl-L-methionine-dependent methyltransferases"/>
    <property type="match status" value="1"/>
</dbReference>
<dbReference type="Proteomes" id="UP000231464">
    <property type="component" value="Unassembled WGS sequence"/>
</dbReference>
<gene>
    <name evidence="2" type="ORF">COU23_03115</name>
</gene>
<evidence type="ECO:0000313" key="2">
    <source>
        <dbReference type="EMBL" id="PIT89570.1"/>
    </source>
</evidence>
<protein>
    <recommendedName>
        <fullName evidence="1">Methyltransferase type 11 domain-containing protein</fullName>
    </recommendedName>
</protein>
<reference evidence="3" key="1">
    <citation type="submission" date="2017-09" db="EMBL/GenBank/DDBJ databases">
        <title>Depth-based differentiation of microbial function through sediment-hosted aquifers and enrichment of novel symbionts in the deep terrestrial subsurface.</title>
        <authorList>
            <person name="Probst A.J."/>
            <person name="Ladd B."/>
            <person name="Jarett J.K."/>
            <person name="Geller-Mcgrath D.E."/>
            <person name="Sieber C.M.K."/>
            <person name="Emerson J.B."/>
            <person name="Anantharaman K."/>
            <person name="Thomas B.C."/>
            <person name="Malmstrom R."/>
            <person name="Stieglmeier M."/>
            <person name="Klingl A."/>
            <person name="Woyke T."/>
            <person name="Ryan C.M."/>
            <person name="Banfield J.F."/>
        </authorList>
    </citation>
    <scope>NUCLEOTIDE SEQUENCE [LARGE SCALE GENOMIC DNA]</scope>
</reference>
<dbReference type="CDD" id="cd02440">
    <property type="entry name" value="AdoMet_MTases"/>
    <property type="match status" value="1"/>
</dbReference>
<dbReference type="InterPro" id="IPR013216">
    <property type="entry name" value="Methyltransf_11"/>
</dbReference>